<protein>
    <submittedName>
        <fullName evidence="1">Uncharacterized protein</fullName>
    </submittedName>
</protein>
<organism evidence="1 2">
    <name type="scientific">Xylanibacillus composti</name>
    <dbReference type="NCBI Taxonomy" id="1572762"/>
    <lineage>
        <taxon>Bacteria</taxon>
        <taxon>Bacillati</taxon>
        <taxon>Bacillota</taxon>
        <taxon>Bacilli</taxon>
        <taxon>Bacillales</taxon>
        <taxon>Paenibacillaceae</taxon>
        <taxon>Xylanibacillus</taxon>
    </lineage>
</organism>
<accession>A0A8J4M1H9</accession>
<keyword evidence="2" id="KW-1185">Reference proteome</keyword>
<comment type="caution">
    <text evidence="1">The sequence shown here is derived from an EMBL/GenBank/DDBJ whole genome shotgun (WGS) entry which is preliminary data.</text>
</comment>
<sequence length="69" mass="8046">MARTRKLLTDDDFQEAMNKQFAVRVFEHDHLISAGGRIIRFDDNQVVIQQSISDIAYHARASCDFFETR</sequence>
<evidence type="ECO:0000313" key="2">
    <source>
        <dbReference type="Proteomes" id="UP000677918"/>
    </source>
</evidence>
<evidence type="ECO:0000313" key="1">
    <source>
        <dbReference type="EMBL" id="GIQ68880.1"/>
    </source>
</evidence>
<dbReference type="Proteomes" id="UP000677918">
    <property type="component" value="Unassembled WGS sequence"/>
</dbReference>
<dbReference type="AlphaFoldDB" id="A0A8J4M1H9"/>
<dbReference type="EMBL" id="BOVK01000020">
    <property type="protein sequence ID" value="GIQ68880.1"/>
    <property type="molecule type" value="Genomic_DNA"/>
</dbReference>
<name>A0A8J4M1H9_9BACL</name>
<gene>
    <name evidence="1" type="ORF">XYCOK13_17040</name>
</gene>
<reference evidence="1" key="1">
    <citation type="submission" date="2021-04" db="EMBL/GenBank/DDBJ databases">
        <title>Draft genome sequence of Xylanibacillus composti strain K13.</title>
        <authorList>
            <person name="Uke A."/>
            <person name="Chhe C."/>
            <person name="Baramee S."/>
            <person name="Kosugi A."/>
        </authorList>
    </citation>
    <scope>NUCLEOTIDE SEQUENCE</scope>
    <source>
        <strain evidence="1">K13</strain>
    </source>
</reference>
<proteinExistence type="predicted"/>
<dbReference type="RefSeq" id="WP_213411671.1">
    <property type="nucleotide sequence ID" value="NZ_BOVK01000020.1"/>
</dbReference>